<gene>
    <name evidence="2" type="ORF">PXH66_07695</name>
</gene>
<dbReference type="AlphaFoldDB" id="A0AAF0CRI5"/>
<feature type="signal peptide" evidence="1">
    <location>
        <begin position="1"/>
        <end position="23"/>
    </location>
</feature>
<reference evidence="2" key="1">
    <citation type="submission" date="2023-03" db="EMBL/GenBank/DDBJ databases">
        <title>Lomoglobus Profundus gen. nov., sp. nov., a novel member of the phylum Verrucomicrobia, isolated from deep-marine sediment of South China Sea.</title>
        <authorList>
            <person name="Ahmad T."/>
            <person name="Ishaq S.E."/>
            <person name="Wang F."/>
        </authorList>
    </citation>
    <scope>NUCLEOTIDE SEQUENCE</scope>
    <source>
        <strain evidence="2">LMO-M01</strain>
    </source>
</reference>
<evidence type="ECO:0000256" key="1">
    <source>
        <dbReference type="SAM" id="SignalP"/>
    </source>
</evidence>
<keyword evidence="3" id="KW-1185">Reference proteome</keyword>
<dbReference type="Proteomes" id="UP001218638">
    <property type="component" value="Chromosome"/>
</dbReference>
<name>A0AAF0CRI5_9BACT</name>
<feature type="chain" id="PRO_5042155920" evidence="1">
    <location>
        <begin position="24"/>
        <end position="165"/>
    </location>
</feature>
<dbReference type="KEGG" id="slom:PXH66_07695"/>
<dbReference type="EMBL" id="CP119075">
    <property type="protein sequence ID" value="WED66730.1"/>
    <property type="molecule type" value="Genomic_DNA"/>
</dbReference>
<organism evidence="2 3">
    <name type="scientific">Synoicihabitans lomoniglobus</name>
    <dbReference type="NCBI Taxonomy" id="2909285"/>
    <lineage>
        <taxon>Bacteria</taxon>
        <taxon>Pseudomonadati</taxon>
        <taxon>Verrucomicrobiota</taxon>
        <taxon>Opitutia</taxon>
        <taxon>Opitutales</taxon>
        <taxon>Opitutaceae</taxon>
        <taxon>Synoicihabitans</taxon>
    </lineage>
</organism>
<dbReference type="RefSeq" id="WP_330928892.1">
    <property type="nucleotide sequence ID" value="NZ_CP119075.1"/>
</dbReference>
<keyword evidence="1" id="KW-0732">Signal</keyword>
<dbReference type="CDD" id="cd06462">
    <property type="entry name" value="Peptidase_S24_S26"/>
    <property type="match status" value="1"/>
</dbReference>
<evidence type="ECO:0000313" key="3">
    <source>
        <dbReference type="Proteomes" id="UP001218638"/>
    </source>
</evidence>
<proteinExistence type="predicted"/>
<accession>A0AAF0CRI5</accession>
<evidence type="ECO:0000313" key="2">
    <source>
        <dbReference type="EMBL" id="WED66730.1"/>
    </source>
</evidence>
<protein>
    <submittedName>
        <fullName evidence="2">S24/S26 family peptidase</fullName>
    </submittedName>
</protein>
<sequence length="165" mass="17611">MSLSQKIFTCIALAVFASSAATASHSASVKPVKWVRGIYVAETPAPKLIPENIVWSVAEAAAKAVKGTTLRGNGQSMQPLYQPGTVLVIAPSKFDDLKRGQTVVYYNSDSRPVAHVLVAKCKTGWRVAGLNNRAHDDEGVTSRNLFGVVIEAYQPINTTAVASAR</sequence>